<evidence type="ECO:0000313" key="9">
    <source>
        <dbReference type="Proteomes" id="UP000823927"/>
    </source>
</evidence>
<feature type="transmembrane region" description="Helical" evidence="6">
    <location>
        <begin position="605"/>
        <end position="634"/>
    </location>
</feature>
<dbReference type="InterPro" id="IPR052536">
    <property type="entry name" value="ABC-4_Integral_Memb_Prot"/>
</dbReference>
<evidence type="ECO:0000256" key="2">
    <source>
        <dbReference type="ARBA" id="ARBA00022475"/>
    </source>
</evidence>
<dbReference type="Proteomes" id="UP000823927">
    <property type="component" value="Unassembled WGS sequence"/>
</dbReference>
<comment type="similarity">
    <text evidence="6">Belongs to the ABC-4 integral membrane protein family.</text>
</comment>
<dbReference type="AlphaFoldDB" id="A0A9D1JPY9"/>
<keyword evidence="6" id="KW-0813">Transport</keyword>
<dbReference type="PANTHER" id="PTHR46795">
    <property type="entry name" value="ABC TRANSPORTER PERMEASE-RELATED-RELATED"/>
    <property type="match status" value="1"/>
</dbReference>
<reference evidence="8" key="1">
    <citation type="submission" date="2020-10" db="EMBL/GenBank/DDBJ databases">
        <authorList>
            <person name="Gilroy R."/>
        </authorList>
    </citation>
    <scope>NUCLEOTIDE SEQUENCE</scope>
    <source>
        <strain evidence="8">CHK178-757</strain>
    </source>
</reference>
<keyword evidence="2 6" id="KW-1003">Cell membrane</keyword>
<gene>
    <name evidence="8" type="ORF">IAB46_03650</name>
</gene>
<name>A0A9D1JPY9_9FIRM</name>
<dbReference type="InterPro" id="IPR003838">
    <property type="entry name" value="ABC3_permease_C"/>
</dbReference>
<evidence type="ECO:0000256" key="3">
    <source>
        <dbReference type="ARBA" id="ARBA00022692"/>
    </source>
</evidence>
<feature type="transmembrane region" description="Helical" evidence="6">
    <location>
        <begin position="546"/>
        <end position="571"/>
    </location>
</feature>
<accession>A0A9D1JPY9</accession>
<dbReference type="PANTHER" id="PTHR46795:SF3">
    <property type="entry name" value="ABC TRANSPORTER PERMEASE"/>
    <property type="match status" value="1"/>
</dbReference>
<feature type="transmembrane region" description="Helical" evidence="6">
    <location>
        <begin position="227"/>
        <end position="257"/>
    </location>
</feature>
<evidence type="ECO:0000256" key="1">
    <source>
        <dbReference type="ARBA" id="ARBA00004651"/>
    </source>
</evidence>
<sequence>MKMFFYWKLAATGIVKNRKIYFPYILSCIGMIMMEYIIIFLATDSSVTSLPGGGDVQMFIMMGVGIIAVFAAFFLFYTNSFLMRRRKKEFGLYSILGMGRRNLVLVLFWESVFITLISLAAGIVLGILFSKAAQILMAYMLHSSAGFSLSVSLRAIETDCEIFLVIFLLLFLNGLRQVYKAKPVELLKSETVGEKPPKANWALAIIGVIFLAAGYYLAVIIEEPLSAMLVFFVAVIFVIIGTYLLFIAGSVVLCRILKMNKRYYYKTSHFISVSSMSYRMKRNGAGLAAICILSTAVLVMISSTASLYFGTNDLLQHRFTRQITMDINTVDDGVAEKISDTADNILAEYGLTQENVLFYKSLDLSAALIDNTLSFDQSNLKVPFDYAAVRQLFIISLDDYNRLMGTDVTLAEDEILLYCTKTDYTEETLDIEGYGHVKIKENLDSFIANGIDTQQVMASMFIFVPDLNVAIERFDALMAQYGYDSQEISSYKQTFLGFDMDGDKETQIAVYEKLSQAISQMQAADPSIPEISMESRASAQDSFTGLYSGLFFLGILLGIVCLCAAVLIMYYKQVTEGYEDQGRFGILQKVGMTHKEVSRIIHSQVLTVFFAPLIGAGIHMAVAFKIISLLLAMFGLYDKMFMAGVTLLCFAIFAVFYTFVYFGTSKAYYRIVSTAK</sequence>
<reference evidence="8" key="2">
    <citation type="journal article" date="2021" name="PeerJ">
        <title>Extensive microbial diversity within the chicken gut microbiome revealed by metagenomics and culture.</title>
        <authorList>
            <person name="Gilroy R."/>
            <person name="Ravi A."/>
            <person name="Getino M."/>
            <person name="Pursley I."/>
            <person name="Horton D.L."/>
            <person name="Alikhan N.F."/>
            <person name="Baker D."/>
            <person name="Gharbi K."/>
            <person name="Hall N."/>
            <person name="Watson M."/>
            <person name="Adriaenssens E.M."/>
            <person name="Foster-Nyarko E."/>
            <person name="Jarju S."/>
            <person name="Secka A."/>
            <person name="Antonio M."/>
            <person name="Oren A."/>
            <person name="Chaudhuri R.R."/>
            <person name="La Ragione R."/>
            <person name="Hildebrand F."/>
            <person name="Pallen M.J."/>
        </authorList>
    </citation>
    <scope>NUCLEOTIDE SEQUENCE</scope>
    <source>
        <strain evidence="8">CHK178-757</strain>
    </source>
</reference>
<evidence type="ECO:0000259" key="7">
    <source>
        <dbReference type="Pfam" id="PF02687"/>
    </source>
</evidence>
<evidence type="ECO:0000256" key="6">
    <source>
        <dbReference type="PIRNR" id="PIRNR018968"/>
    </source>
</evidence>
<comment type="caution">
    <text evidence="8">The sequence shown here is derived from an EMBL/GenBank/DDBJ whole genome shotgun (WGS) entry which is preliminary data.</text>
</comment>
<keyword evidence="3 6" id="KW-0812">Transmembrane</keyword>
<feature type="transmembrane region" description="Helical" evidence="6">
    <location>
        <begin position="640"/>
        <end position="662"/>
    </location>
</feature>
<dbReference type="PIRSF" id="PIRSF018968">
    <property type="entry name" value="ABC_permease_BceB"/>
    <property type="match status" value="1"/>
</dbReference>
<dbReference type="GO" id="GO:0055085">
    <property type="term" value="P:transmembrane transport"/>
    <property type="evidence" value="ECO:0007669"/>
    <property type="project" value="UniProtKB-UniRule"/>
</dbReference>
<keyword evidence="5 6" id="KW-0472">Membrane</keyword>
<organism evidence="8 9">
    <name type="scientific">Candidatus Scybalocola faecigallinarum</name>
    <dbReference type="NCBI Taxonomy" id="2840941"/>
    <lineage>
        <taxon>Bacteria</taxon>
        <taxon>Bacillati</taxon>
        <taxon>Bacillota</taxon>
        <taxon>Clostridia</taxon>
        <taxon>Lachnospirales</taxon>
        <taxon>Lachnospiraceae</taxon>
        <taxon>Lachnospiraceae incertae sedis</taxon>
        <taxon>Candidatus Scybalocola (ex Gilroy et al. 2021)</taxon>
    </lineage>
</organism>
<comment type="subcellular location">
    <subcellularLocation>
        <location evidence="1 6">Cell membrane</location>
        <topology evidence="1 6">Multi-pass membrane protein</topology>
    </subcellularLocation>
</comment>
<keyword evidence="4 6" id="KW-1133">Transmembrane helix</keyword>
<dbReference type="EMBL" id="DVIT01000014">
    <property type="protein sequence ID" value="HIS46651.1"/>
    <property type="molecule type" value="Genomic_DNA"/>
</dbReference>
<feature type="transmembrane region" description="Helical" evidence="6">
    <location>
        <begin position="162"/>
        <end position="179"/>
    </location>
</feature>
<feature type="transmembrane region" description="Helical" evidence="6">
    <location>
        <begin position="59"/>
        <end position="82"/>
    </location>
</feature>
<evidence type="ECO:0000256" key="4">
    <source>
        <dbReference type="ARBA" id="ARBA00022989"/>
    </source>
</evidence>
<feature type="transmembrane region" description="Helical" evidence="6">
    <location>
        <begin position="285"/>
        <end position="309"/>
    </location>
</feature>
<evidence type="ECO:0000256" key="5">
    <source>
        <dbReference type="ARBA" id="ARBA00023136"/>
    </source>
</evidence>
<evidence type="ECO:0000313" key="8">
    <source>
        <dbReference type="EMBL" id="HIS46651.1"/>
    </source>
</evidence>
<protein>
    <submittedName>
        <fullName evidence="8">ABC transporter permease</fullName>
    </submittedName>
</protein>
<feature type="transmembrane region" description="Helical" evidence="6">
    <location>
        <begin position="200"/>
        <end position="221"/>
    </location>
</feature>
<feature type="transmembrane region" description="Helical" evidence="6">
    <location>
        <begin position="103"/>
        <end position="129"/>
    </location>
</feature>
<dbReference type="Pfam" id="PF02687">
    <property type="entry name" value="FtsX"/>
    <property type="match status" value="1"/>
</dbReference>
<dbReference type="GO" id="GO:0005886">
    <property type="term" value="C:plasma membrane"/>
    <property type="evidence" value="ECO:0007669"/>
    <property type="project" value="UniProtKB-SubCell"/>
</dbReference>
<proteinExistence type="inferred from homology"/>
<feature type="domain" description="ABC3 transporter permease C-terminal" evidence="7">
    <location>
        <begin position="63"/>
        <end position="171"/>
    </location>
</feature>
<dbReference type="InterPro" id="IPR027022">
    <property type="entry name" value="ABC_permease_BceB-typ"/>
</dbReference>
<feature type="transmembrane region" description="Helical" evidence="6">
    <location>
        <begin position="21"/>
        <end position="39"/>
    </location>
</feature>